<dbReference type="OrthoDB" id="45256at2759"/>
<dbReference type="EMBL" id="JAGSYN010000223">
    <property type="protein sequence ID" value="KAG7661251.1"/>
    <property type="molecule type" value="Genomic_DNA"/>
</dbReference>
<dbReference type="Pfam" id="PF17184">
    <property type="entry name" value="Rit1_C"/>
    <property type="match status" value="2"/>
</dbReference>
<keyword evidence="4" id="KW-1185">Reference proteome</keyword>
<feature type="domain" description="Rit1 N-terminal" evidence="2">
    <location>
        <begin position="88"/>
        <end position="323"/>
    </location>
</feature>
<organism evidence="3 4">
    <name type="scientific">[Candida] subhashii</name>
    <dbReference type="NCBI Taxonomy" id="561895"/>
    <lineage>
        <taxon>Eukaryota</taxon>
        <taxon>Fungi</taxon>
        <taxon>Dikarya</taxon>
        <taxon>Ascomycota</taxon>
        <taxon>Saccharomycotina</taxon>
        <taxon>Pichiomycetes</taxon>
        <taxon>Debaryomycetaceae</taxon>
        <taxon>Spathaspora</taxon>
    </lineage>
</organism>
<name>A0A8J5Q6Y3_9ASCO</name>
<dbReference type="GO" id="GO:0043399">
    <property type="term" value="F:tRNA adenosine(64)-2'-O-ribosylphosphate transferase activity"/>
    <property type="evidence" value="ECO:0007669"/>
    <property type="project" value="InterPro"/>
</dbReference>
<protein>
    <submittedName>
        <fullName evidence="3">RIT1</fullName>
    </submittedName>
</protein>
<feature type="domain" description="Rit1 N-terminal" evidence="2">
    <location>
        <begin position="18"/>
        <end position="72"/>
    </location>
</feature>
<dbReference type="PANTHER" id="PTHR31811">
    <property type="entry name" value="TRNA A64-2'-O-RIBOSYLPHOSPHATE TRANSFERASE"/>
    <property type="match status" value="1"/>
</dbReference>
<dbReference type="PANTHER" id="PTHR31811:SF0">
    <property type="entry name" value="TRNA A64-2'-O-RIBOSYLPHOSPHATE TRANSFERASE"/>
    <property type="match status" value="1"/>
</dbReference>
<dbReference type="RefSeq" id="XP_049261484.1">
    <property type="nucleotide sequence ID" value="XM_049409292.1"/>
</dbReference>
<dbReference type="InterPro" id="IPR007306">
    <property type="entry name" value="Rit1"/>
</dbReference>
<evidence type="ECO:0000313" key="3">
    <source>
        <dbReference type="EMBL" id="KAG7661251.1"/>
    </source>
</evidence>
<feature type="domain" description="Rit1 DUSP-like" evidence="1">
    <location>
        <begin position="418"/>
        <end position="522"/>
    </location>
</feature>
<sequence length="526" mass="59358">MDPIFNKINDINEVSKSLKKSSLSLTNRLQSILYDYYYVSNLHETILPNFPLVGNERCGLWYVPKTSAEASAQRIESPTTNYLDHIFKSKSTTSAVFKSTDGHTNVWSFSLRRLNLQLLPLLSEFGGLSIIDSTRRGKLMPDALSKTIPIWCAVINSILYDGMDQISIKEELENDGADEDEIEFLLDLMKDNWLRTPKSMVSENEHNSIVKLISSFRDSVYSAGLFDRETLLEMLGGKRKPLVPSWFYPGKGTPLATDSMYQVCCISASKKVESSYEMFSIRTMDDTFLNWNYIQGSGDDHELWVPTDLCKGSFGPNLFWKAILDKNSNIIDCNTGFIYSWMTDIELFEKLNTWYDSRESRYESNIALHQLAGTGICIGKIDSTMDYKQVIGSTSNPTIVVFSEKYKIANIPPTKVNNVLEYPIAANKKGSNILRSKLPEIGSSIDFESSGSSCIILCETGRDISIGFALVLLCKFFDSDWERTSESSRISKTLVKQHLSKLSQITNANPSRSTLQSINAYLFSHQ</sequence>
<dbReference type="PIRSF" id="PIRSF007747">
    <property type="entry name" value="Ribosyl_Ptfrase"/>
    <property type="match status" value="1"/>
</dbReference>
<evidence type="ECO:0000259" key="1">
    <source>
        <dbReference type="Pfam" id="PF04179"/>
    </source>
</evidence>
<dbReference type="Pfam" id="PF04179">
    <property type="entry name" value="Init_tRNA_PT"/>
    <property type="match status" value="1"/>
</dbReference>
<dbReference type="InterPro" id="IPR033421">
    <property type="entry name" value="Rit1_DUSP-like"/>
</dbReference>
<comment type="caution">
    <text evidence="3">The sequence shown here is derived from an EMBL/GenBank/DDBJ whole genome shotgun (WGS) entry which is preliminary data.</text>
</comment>
<evidence type="ECO:0000259" key="2">
    <source>
        <dbReference type="Pfam" id="PF17184"/>
    </source>
</evidence>
<accession>A0A8J5Q6Y3</accession>
<dbReference type="InterPro" id="IPR033449">
    <property type="entry name" value="Rit1_N"/>
</dbReference>
<dbReference type="AlphaFoldDB" id="A0A8J5Q6Y3"/>
<reference evidence="3 4" key="1">
    <citation type="journal article" date="2021" name="DNA Res.">
        <title>Genome analysis of Candida subhashii reveals its hybrid nature and dual mitochondrial genome conformations.</title>
        <authorList>
            <person name="Mixao V."/>
            <person name="Hegedusova E."/>
            <person name="Saus E."/>
            <person name="Pryszcz L.P."/>
            <person name="Cillingova A."/>
            <person name="Nosek J."/>
            <person name="Gabaldon T."/>
        </authorList>
    </citation>
    <scope>NUCLEOTIDE SEQUENCE [LARGE SCALE GENOMIC DNA]</scope>
    <source>
        <strain evidence="3 4">CBS 10753</strain>
    </source>
</reference>
<dbReference type="Proteomes" id="UP000694255">
    <property type="component" value="Unassembled WGS sequence"/>
</dbReference>
<dbReference type="GO" id="GO:0019988">
    <property type="term" value="P:charged-tRNA amino acid modification"/>
    <property type="evidence" value="ECO:0007669"/>
    <property type="project" value="InterPro"/>
</dbReference>
<proteinExistence type="predicted"/>
<evidence type="ECO:0000313" key="4">
    <source>
        <dbReference type="Proteomes" id="UP000694255"/>
    </source>
</evidence>
<gene>
    <name evidence="3" type="ORF">J8A68_005247</name>
</gene>
<dbReference type="GeneID" id="73472047"/>
<dbReference type="GO" id="GO:0005737">
    <property type="term" value="C:cytoplasm"/>
    <property type="evidence" value="ECO:0007669"/>
    <property type="project" value="TreeGrafter"/>
</dbReference>